<reference evidence="4 5" key="1">
    <citation type="journal article" date="2024" name="Science">
        <title>Giant polyketide synthase enzymes in the biosynthesis of giant marine polyether toxins.</title>
        <authorList>
            <person name="Fallon T.R."/>
            <person name="Shende V.V."/>
            <person name="Wierzbicki I.H."/>
            <person name="Pendleton A.L."/>
            <person name="Watervoot N.F."/>
            <person name="Auber R.P."/>
            <person name="Gonzalez D.J."/>
            <person name="Wisecaver J.H."/>
            <person name="Moore B.S."/>
        </authorList>
    </citation>
    <scope>NUCLEOTIDE SEQUENCE [LARGE SCALE GENOMIC DNA]</scope>
    <source>
        <strain evidence="4 5">12B1</strain>
    </source>
</reference>
<proteinExistence type="predicted"/>
<dbReference type="InterPro" id="IPR013783">
    <property type="entry name" value="Ig-like_fold"/>
</dbReference>
<feature type="repeat" description="Filamin" evidence="2">
    <location>
        <begin position="286"/>
        <end position="336"/>
    </location>
</feature>
<dbReference type="Proteomes" id="UP001515480">
    <property type="component" value="Unassembled WGS sequence"/>
</dbReference>
<feature type="compositionally biased region" description="Acidic residues" evidence="3">
    <location>
        <begin position="90"/>
        <end position="99"/>
    </location>
</feature>
<dbReference type="Gene3D" id="2.60.40.10">
    <property type="entry name" value="Immunoglobulins"/>
    <property type="match status" value="9"/>
</dbReference>
<dbReference type="SMART" id="SM00557">
    <property type="entry name" value="IG_FLMN"/>
    <property type="match status" value="8"/>
</dbReference>
<comment type="caution">
    <text evidence="4">The sequence shown here is derived from an EMBL/GenBank/DDBJ whole genome shotgun (WGS) entry which is preliminary data.</text>
</comment>
<dbReference type="InterPro" id="IPR017868">
    <property type="entry name" value="Filamin/ABP280_repeat-like"/>
</dbReference>
<evidence type="ECO:0000256" key="3">
    <source>
        <dbReference type="SAM" id="MobiDB-lite"/>
    </source>
</evidence>
<dbReference type="GO" id="GO:0030036">
    <property type="term" value="P:actin cytoskeleton organization"/>
    <property type="evidence" value="ECO:0007669"/>
    <property type="project" value="InterPro"/>
</dbReference>
<feature type="region of interest" description="Disordered" evidence="3">
    <location>
        <begin position="1"/>
        <end position="66"/>
    </location>
</feature>
<feature type="repeat" description="Filamin" evidence="2">
    <location>
        <begin position="130"/>
        <end position="230"/>
    </location>
</feature>
<dbReference type="Pfam" id="PF00630">
    <property type="entry name" value="Filamin"/>
    <property type="match status" value="8"/>
</dbReference>
<dbReference type="InterPro" id="IPR044801">
    <property type="entry name" value="Filamin"/>
</dbReference>
<sequence>METDPPPSAASRGTRSFAKTRQSIAAPPSRLAVGGEAMAAPRARRKTTYSPGQTSTWGTGDRFLTQPRGWSRNLLRDEEEKSKALAFDPAEFDLLDDPPTDATKPPGTPGAAPVGSRRPSGGHRSARPQESLVKPERCTADGKGLKLGVLRVPCLFFVNLRDAAGHACLLSADDKLRVQIRCIDTPPHSTAELIDGRVAVKWIPGVTGDFTIAVLINGVHIAGSPFSGAAVAGRIDSSQSEVRKVPTKVMAGSHARCEVLLRDQFGNLATYPPLRTNGFRCFAVAKGPTVVEAEVLDTGEGTREVTFRMTKLGEYTVTIEGEDGVQVKGSPFELSVRSQTIEARLSKLKGKGLREAQSGQSASFEIQSVDKFGNPCGTEDYPADESFGFTVLLSYVQNSDRAHASKYPEDFRRKMAYIPDIRGTIKSTGLGKFEAQYTVSRAGDYMMRVTHGKAQLEGSPFKVHVSPGPTFVHNCIRLTSDDEGSASLPASMAGIPSQFDVLARDYFGNSRLCGGDQFVASLSGPETLQCKVTDREDGRYTIRYQPTLAGRYSLSCTLRNEQIKSAPFPLNVLPAAAHAPSCVFYGPGTSSGSVGVSTEFTIEARDKFGNSRGEGGDNFVVVLIGPGASAAEHRAELVDDGYGKYQVHYHIDHVGRYVLRVTLDGENIKGSPTKIVISGARSHPAACGIVGLLPDQRDLPPSIAGEPYSFGIEAHDDFGHLRNKGGDKFMVVVGGIESIRPDVEDHQNGAYTCSFVPRLAGKYLVGVTLNKQHIMGSRFFFEVRPNRVHPASCLCSGSGLSNATAGRVEKFVVTAWDAFGNMTTPDLDFFYVSIAGLDSPITLPASGRDVGEGRYHFSYQANVAGRYEVHVCVKESAGAKPAPVQGSPFVVTVHPDRTSPSACAVRTESKSSLMAGDTIRLSLLARDRFFNPRSCGGDKFDLQLLPDCGRGMLRGRARVHVGEVVDNGNGTYVARVTSTVAGSYRLLLVLMPDEEKGRTEEPTAESQAAPESPAGRLVRLSVTRGDTLMGLGPGSRRFSSLSLGRSSRLLLEKQCREKEEEESAQALEARRKGVRVFFGAYTIYPNVTHAPSCFMSGEGLWQGIVLQRNTFLIQPRDKFGNKTDELCKSFRVSMYRATDASAETDLLHESENRIVSFRSLDKEATASVSVTTGPEGSALASYICTQPGTYWLHVTLQGQEVQGSPFRCKVMQVEELPAIAAHHASVARQFRANALSWDSDTASAWEAHSGTCEDYILHKLTRPGLPVTLGVDMALTWKLASIDPFSYQQKQLEESRGGLSGSRGRYIARKRTAMLHNRLTTMTELLDPGYAARCVEEVEPDDYSAPPSVIAASRRALLNDLPSSRRIGIDTLNHSDASDSRDAPAIRPAILARSNTRSMSTRERIDRPPGLRYRSAAHAPEVARTARTGTCDPPPARWRVLGPTPEPPEEPQPTILTPRAQSLAMSLDKAVPVVERPLPSDVP</sequence>
<accession>A0AB34IV90</accession>
<dbReference type="InterPro" id="IPR014756">
    <property type="entry name" value="Ig_E-set"/>
</dbReference>
<evidence type="ECO:0000313" key="4">
    <source>
        <dbReference type="EMBL" id="KAL1507812.1"/>
    </source>
</evidence>
<keyword evidence="5" id="KW-1185">Reference proteome</keyword>
<dbReference type="GO" id="GO:0051015">
    <property type="term" value="F:actin filament binding"/>
    <property type="evidence" value="ECO:0007669"/>
    <property type="project" value="InterPro"/>
</dbReference>
<feature type="repeat" description="Filamin" evidence="2">
    <location>
        <begin position="1085"/>
        <end position="1210"/>
    </location>
</feature>
<feature type="region of interest" description="Disordered" evidence="3">
    <location>
        <begin position="1420"/>
        <end position="1463"/>
    </location>
</feature>
<protein>
    <submittedName>
        <fullName evidence="4">Uncharacterized protein</fullName>
    </submittedName>
</protein>
<feature type="region of interest" description="Disordered" evidence="3">
    <location>
        <begin position="995"/>
        <end position="1016"/>
    </location>
</feature>
<evidence type="ECO:0000256" key="1">
    <source>
        <dbReference type="ARBA" id="ARBA00022737"/>
    </source>
</evidence>
<feature type="repeat" description="Filamin" evidence="2">
    <location>
        <begin position="785"/>
        <end position="893"/>
    </location>
</feature>
<feature type="compositionally biased region" description="Polar residues" evidence="3">
    <location>
        <begin position="11"/>
        <end position="23"/>
    </location>
</feature>
<dbReference type="InterPro" id="IPR001298">
    <property type="entry name" value="Filamin/ABP280_rpt"/>
</dbReference>
<feature type="repeat" description="Filamin" evidence="2">
    <location>
        <begin position="699"/>
        <end position="783"/>
    </location>
</feature>
<dbReference type="EMBL" id="JBGBPQ010000017">
    <property type="protein sequence ID" value="KAL1507812.1"/>
    <property type="molecule type" value="Genomic_DNA"/>
</dbReference>
<feature type="repeat" description="Filamin" evidence="2">
    <location>
        <begin position="338"/>
        <end position="465"/>
    </location>
</feature>
<dbReference type="PROSITE" id="PS50194">
    <property type="entry name" value="FILAMIN_REPEAT"/>
    <property type="match status" value="8"/>
</dbReference>
<feature type="compositionally biased region" description="Low complexity" evidence="3">
    <location>
        <begin position="100"/>
        <end position="115"/>
    </location>
</feature>
<evidence type="ECO:0000313" key="5">
    <source>
        <dbReference type="Proteomes" id="UP001515480"/>
    </source>
</evidence>
<dbReference type="PANTHER" id="PTHR38537:SF8">
    <property type="entry name" value="FILAMIN-A"/>
    <property type="match status" value="1"/>
</dbReference>
<feature type="region of interest" description="Disordered" evidence="3">
    <location>
        <begin position="89"/>
        <end position="135"/>
    </location>
</feature>
<name>A0AB34IV90_PRYPA</name>
<organism evidence="4 5">
    <name type="scientific">Prymnesium parvum</name>
    <name type="common">Toxic golden alga</name>
    <dbReference type="NCBI Taxonomy" id="97485"/>
    <lineage>
        <taxon>Eukaryota</taxon>
        <taxon>Haptista</taxon>
        <taxon>Haptophyta</taxon>
        <taxon>Prymnesiophyceae</taxon>
        <taxon>Prymnesiales</taxon>
        <taxon>Prymnesiaceae</taxon>
        <taxon>Prymnesium</taxon>
    </lineage>
</organism>
<gene>
    <name evidence="4" type="ORF">AB1Y20_007420</name>
</gene>
<evidence type="ECO:0000256" key="2">
    <source>
        <dbReference type="PROSITE-ProRule" id="PRU00087"/>
    </source>
</evidence>
<dbReference type="SUPFAM" id="SSF81296">
    <property type="entry name" value="E set domains"/>
    <property type="match status" value="8"/>
</dbReference>
<feature type="compositionally biased region" description="Polar residues" evidence="3">
    <location>
        <begin position="48"/>
        <end position="58"/>
    </location>
</feature>
<feature type="repeat" description="Filamin" evidence="2">
    <location>
        <begin position="487"/>
        <end position="572"/>
    </location>
</feature>
<keyword evidence="1" id="KW-0677">Repeat</keyword>
<feature type="repeat" description="Filamin" evidence="2">
    <location>
        <begin position="574"/>
        <end position="677"/>
    </location>
</feature>
<dbReference type="PANTHER" id="PTHR38537">
    <property type="entry name" value="JITTERBUG, ISOFORM N"/>
    <property type="match status" value="1"/>
</dbReference>